<dbReference type="SUPFAM" id="SSF48452">
    <property type="entry name" value="TPR-like"/>
    <property type="match status" value="1"/>
</dbReference>
<gene>
    <name evidence="5" type="ORF">IRL76_04520</name>
</gene>
<dbReference type="GO" id="GO:0046813">
    <property type="term" value="P:receptor-mediated virion attachment to host cell"/>
    <property type="evidence" value="ECO:0007669"/>
    <property type="project" value="TreeGrafter"/>
</dbReference>
<name>A0A7S8F3J5_9SPHN</name>
<dbReference type="PROSITE" id="PS50005">
    <property type="entry name" value="TPR"/>
    <property type="match status" value="1"/>
</dbReference>
<evidence type="ECO:0000313" key="5">
    <source>
        <dbReference type="EMBL" id="QPC99815.1"/>
    </source>
</evidence>
<accession>A0A7S8F3J5</accession>
<dbReference type="PROSITE" id="PS50104">
    <property type="entry name" value="TIR"/>
    <property type="match status" value="1"/>
</dbReference>
<dbReference type="Gene3D" id="1.25.40.10">
    <property type="entry name" value="Tetratricopeptide repeat domain"/>
    <property type="match status" value="2"/>
</dbReference>
<dbReference type="InterPro" id="IPR035897">
    <property type="entry name" value="Toll_tir_struct_dom_sf"/>
</dbReference>
<dbReference type="Pfam" id="PF13432">
    <property type="entry name" value="TPR_16"/>
    <property type="match status" value="1"/>
</dbReference>
<dbReference type="PANTHER" id="PTHR44858:SF1">
    <property type="entry name" value="UDP-N-ACETYLGLUCOSAMINE--PEPTIDE N-ACETYLGLUCOSAMINYLTRANSFERASE SPINDLY-RELATED"/>
    <property type="match status" value="1"/>
</dbReference>
<dbReference type="GO" id="GO:0007165">
    <property type="term" value="P:signal transduction"/>
    <property type="evidence" value="ECO:0007669"/>
    <property type="project" value="InterPro"/>
</dbReference>
<dbReference type="AlphaFoldDB" id="A0A7S8F3J5"/>
<dbReference type="EMBL" id="CP064654">
    <property type="protein sequence ID" value="QPC99815.1"/>
    <property type="molecule type" value="Genomic_DNA"/>
</dbReference>
<dbReference type="SUPFAM" id="SSF52200">
    <property type="entry name" value="Toll/Interleukin receptor TIR domain"/>
    <property type="match status" value="1"/>
</dbReference>
<keyword evidence="1" id="KW-0677">Repeat</keyword>
<organism evidence="5 6">
    <name type="scientific">Qipengyuania soli</name>
    <dbReference type="NCBI Taxonomy" id="2782568"/>
    <lineage>
        <taxon>Bacteria</taxon>
        <taxon>Pseudomonadati</taxon>
        <taxon>Pseudomonadota</taxon>
        <taxon>Alphaproteobacteria</taxon>
        <taxon>Sphingomonadales</taxon>
        <taxon>Erythrobacteraceae</taxon>
        <taxon>Qipengyuania</taxon>
    </lineage>
</organism>
<dbReference type="InterPro" id="IPR000157">
    <property type="entry name" value="TIR_dom"/>
</dbReference>
<dbReference type="GO" id="GO:0009279">
    <property type="term" value="C:cell outer membrane"/>
    <property type="evidence" value="ECO:0007669"/>
    <property type="project" value="TreeGrafter"/>
</dbReference>
<dbReference type="KEGG" id="qso:IRL76_04520"/>
<evidence type="ECO:0000259" key="4">
    <source>
        <dbReference type="PROSITE" id="PS50104"/>
    </source>
</evidence>
<keyword evidence="6" id="KW-1185">Reference proteome</keyword>
<sequence>MSDVFISYARKDAAIAGQFAKAFEAQGLEVWWDNSLQTGEVFDEVIEAALRAARAVVVLWSSSSVASRWVRAEATIADRRGTLLPAMIEDCDRPIVFELTHTADLIGWSGDTGDARWLDLLEGVRRLASTRSEADLASVAAITGPKPAQPSSSASQQPSVLILPFVNMSGESAQDYFSDGVSEDIITDMGRIPGMSVVSRNTAFSFKGRTVSPTDLAARLGVTHILEGSVRKAGERVRITAQLFDARSDTQLWAERFDRTLDDIFAIQDEISQSIVAALKLHLAPEDRQAIGQRDATNSEAYELFLIARQFNRTGSERIRPLVIRLCRRVVELDPGFARAWALMSIGEAEMAQRGVPGTSMAQAREWAERAIAADASVAEGHAALAEATLRDAASKSTASAPLVQAALERDPDCYDAHVLAGYLHLAERNYPEAIASFERAIALEPLEYRARGMVMQGYSGLGDEERLKAAARRFITRGEEILKTEPDHGGVLGFMVASLVALGEAEQAIDMTRKAEIFDPENMRLLYNLACAMAQLNEPEMAVRLLGKMADEVHLGWFEWMAVDNDLDTIREDPGFKALMARAAQA</sequence>
<evidence type="ECO:0000313" key="6">
    <source>
        <dbReference type="Proteomes" id="UP000594459"/>
    </source>
</evidence>
<dbReference type="Gene3D" id="3.40.50.10140">
    <property type="entry name" value="Toll/interleukin-1 receptor homology (TIR) domain"/>
    <property type="match status" value="1"/>
</dbReference>
<proteinExistence type="predicted"/>
<dbReference type="NCBIfam" id="NF047558">
    <property type="entry name" value="TPR_END_plus"/>
    <property type="match status" value="1"/>
</dbReference>
<dbReference type="SMART" id="SM00255">
    <property type="entry name" value="TIR"/>
    <property type="match status" value="1"/>
</dbReference>
<evidence type="ECO:0000256" key="3">
    <source>
        <dbReference type="PROSITE-ProRule" id="PRU00339"/>
    </source>
</evidence>
<dbReference type="InterPro" id="IPR050498">
    <property type="entry name" value="Ycf3"/>
</dbReference>
<evidence type="ECO:0000256" key="2">
    <source>
        <dbReference type="ARBA" id="ARBA00022803"/>
    </source>
</evidence>
<evidence type="ECO:0000256" key="1">
    <source>
        <dbReference type="ARBA" id="ARBA00022737"/>
    </source>
</evidence>
<feature type="repeat" description="TPR" evidence="3">
    <location>
        <begin position="415"/>
        <end position="448"/>
    </location>
</feature>
<keyword evidence="2 3" id="KW-0802">TPR repeat</keyword>
<protein>
    <submittedName>
        <fullName evidence="5">TIR domain-containing protein</fullName>
    </submittedName>
</protein>
<dbReference type="InterPro" id="IPR019734">
    <property type="entry name" value="TPR_rpt"/>
</dbReference>
<dbReference type="Pfam" id="PF13676">
    <property type="entry name" value="TIR_2"/>
    <property type="match status" value="1"/>
</dbReference>
<feature type="domain" description="TIR" evidence="4">
    <location>
        <begin position="1"/>
        <end position="132"/>
    </location>
</feature>
<dbReference type="PANTHER" id="PTHR44858">
    <property type="entry name" value="TETRATRICOPEPTIDE REPEAT PROTEIN 6"/>
    <property type="match status" value="1"/>
</dbReference>
<dbReference type="InterPro" id="IPR011990">
    <property type="entry name" value="TPR-like_helical_dom_sf"/>
</dbReference>
<dbReference type="Gene3D" id="3.40.50.10070">
    <property type="entry name" value="TolB, N-terminal domain"/>
    <property type="match status" value="1"/>
</dbReference>
<reference evidence="5 6" key="1">
    <citation type="submission" date="2020-11" db="EMBL/GenBank/DDBJ databases">
        <title>The genome sequence of Erythrobacter sp. 6D36.</title>
        <authorList>
            <person name="Liu Y."/>
        </authorList>
    </citation>
    <scope>NUCLEOTIDE SEQUENCE [LARGE SCALE GENOMIC DNA]</scope>
    <source>
        <strain evidence="5 6">6D36</strain>
    </source>
</reference>
<dbReference type="RefSeq" id="WP_200983554.1">
    <property type="nucleotide sequence ID" value="NZ_CP064654.1"/>
</dbReference>
<dbReference type="Proteomes" id="UP000594459">
    <property type="component" value="Chromosome"/>
</dbReference>